<sequence length="278" mass="30564">MRILTEMKTIERFLPAFLAVQLLAACQIPAAHAADAQPKPVDPRVEIIDSAEPPWTAIGRVNFAGYRSKSTCSGTLISPRIVLTAAHCVFNRKKRQHYSNDKLLFIAGVRRDQYAARLETSCILTLDSKMPSNRPKLRDLHKDVGLLLLKEPSQIPPLPVLSPKDAGLLTKDVRFRSVGYWRSRSFLPTAVNNCRVMNSRENIWVTDCITESGGSGGPFLIDTPDGPRVAGIMVAKFNDYLSAVVPFPNWQDLLANAQCASATGGPDPEPTLSTEPDK</sequence>
<dbReference type="Pfam" id="PF13365">
    <property type="entry name" value="Trypsin_2"/>
    <property type="match status" value="1"/>
</dbReference>
<dbReference type="SUPFAM" id="SSF50494">
    <property type="entry name" value="Trypsin-like serine proteases"/>
    <property type="match status" value="1"/>
</dbReference>
<dbReference type="PROSITE" id="PS51257">
    <property type="entry name" value="PROKAR_LIPOPROTEIN"/>
    <property type="match status" value="1"/>
</dbReference>
<dbReference type="InterPro" id="IPR001314">
    <property type="entry name" value="Peptidase_S1A"/>
</dbReference>
<organism evidence="4 5">
    <name type="scientific">Roseibium aggregatum</name>
    <dbReference type="NCBI Taxonomy" id="187304"/>
    <lineage>
        <taxon>Bacteria</taxon>
        <taxon>Pseudomonadati</taxon>
        <taxon>Pseudomonadota</taxon>
        <taxon>Alphaproteobacteria</taxon>
        <taxon>Hyphomicrobiales</taxon>
        <taxon>Stappiaceae</taxon>
        <taxon>Roseibium</taxon>
    </lineage>
</organism>
<evidence type="ECO:0000256" key="2">
    <source>
        <dbReference type="SAM" id="SignalP"/>
    </source>
</evidence>
<evidence type="ECO:0000256" key="1">
    <source>
        <dbReference type="ARBA" id="ARBA00022729"/>
    </source>
</evidence>
<name>A0A939ED02_9HYPH</name>
<dbReference type="PANTHER" id="PTHR15462:SF8">
    <property type="entry name" value="SERINE PROTEASE"/>
    <property type="match status" value="1"/>
</dbReference>
<evidence type="ECO:0000313" key="5">
    <source>
        <dbReference type="Proteomes" id="UP000664096"/>
    </source>
</evidence>
<gene>
    <name evidence="4" type="ORF">JF539_11915</name>
</gene>
<dbReference type="PANTHER" id="PTHR15462">
    <property type="entry name" value="SERINE PROTEASE"/>
    <property type="match status" value="1"/>
</dbReference>
<accession>A0A939ED02</accession>
<dbReference type="PROSITE" id="PS00134">
    <property type="entry name" value="TRYPSIN_HIS"/>
    <property type="match status" value="1"/>
</dbReference>
<dbReference type="InterPro" id="IPR050966">
    <property type="entry name" value="Glutamyl_endopeptidase"/>
</dbReference>
<keyword evidence="1 2" id="KW-0732">Signal</keyword>
<dbReference type="InterPro" id="IPR018114">
    <property type="entry name" value="TRYPSIN_HIS"/>
</dbReference>
<dbReference type="InterPro" id="IPR001254">
    <property type="entry name" value="Trypsin_dom"/>
</dbReference>
<dbReference type="Proteomes" id="UP000664096">
    <property type="component" value="Unassembled WGS sequence"/>
</dbReference>
<dbReference type="AlphaFoldDB" id="A0A939ED02"/>
<dbReference type="RefSeq" id="WP_207140624.1">
    <property type="nucleotide sequence ID" value="NZ_JAEKJZ010000001.1"/>
</dbReference>
<dbReference type="PRINTS" id="PR00722">
    <property type="entry name" value="CHYMOTRYPSIN"/>
</dbReference>
<dbReference type="SMART" id="SM00020">
    <property type="entry name" value="Tryp_SPc"/>
    <property type="match status" value="1"/>
</dbReference>
<protein>
    <submittedName>
        <fullName evidence="4">Trypsin-like peptidase domain-containing protein</fullName>
    </submittedName>
</protein>
<feature type="signal peptide" evidence="2">
    <location>
        <begin position="1"/>
        <end position="33"/>
    </location>
</feature>
<proteinExistence type="predicted"/>
<dbReference type="InterPro" id="IPR043504">
    <property type="entry name" value="Peptidase_S1_PA_chymotrypsin"/>
</dbReference>
<dbReference type="Gene3D" id="2.40.10.10">
    <property type="entry name" value="Trypsin-like serine proteases"/>
    <property type="match status" value="2"/>
</dbReference>
<evidence type="ECO:0000313" key="4">
    <source>
        <dbReference type="EMBL" id="MBN9671041.1"/>
    </source>
</evidence>
<dbReference type="GO" id="GO:0004252">
    <property type="term" value="F:serine-type endopeptidase activity"/>
    <property type="evidence" value="ECO:0007669"/>
    <property type="project" value="InterPro"/>
</dbReference>
<evidence type="ECO:0000259" key="3">
    <source>
        <dbReference type="PROSITE" id="PS50240"/>
    </source>
</evidence>
<comment type="caution">
    <text evidence="4">The sequence shown here is derived from an EMBL/GenBank/DDBJ whole genome shotgun (WGS) entry which is preliminary data.</text>
</comment>
<dbReference type="EMBL" id="JAEKJZ010000001">
    <property type="protein sequence ID" value="MBN9671041.1"/>
    <property type="molecule type" value="Genomic_DNA"/>
</dbReference>
<reference evidence="4" key="1">
    <citation type="submission" date="2020-12" db="EMBL/GenBank/DDBJ databases">
        <title>Oil enriched cultivation method for isolating marine PHA-producing bacteria.</title>
        <authorList>
            <person name="Zheng W."/>
            <person name="Yu S."/>
            <person name="Huang Y."/>
        </authorList>
    </citation>
    <scope>NUCLEOTIDE SEQUENCE</scope>
    <source>
        <strain evidence="4">SY-2-12</strain>
    </source>
</reference>
<dbReference type="InterPro" id="IPR009003">
    <property type="entry name" value="Peptidase_S1_PA"/>
</dbReference>
<feature type="chain" id="PRO_5037850348" evidence="2">
    <location>
        <begin position="34"/>
        <end position="278"/>
    </location>
</feature>
<dbReference type="GO" id="GO:0006508">
    <property type="term" value="P:proteolysis"/>
    <property type="evidence" value="ECO:0007669"/>
    <property type="project" value="InterPro"/>
</dbReference>
<feature type="domain" description="Peptidase S1" evidence="3">
    <location>
        <begin position="54"/>
        <end position="278"/>
    </location>
</feature>
<dbReference type="PROSITE" id="PS50240">
    <property type="entry name" value="TRYPSIN_DOM"/>
    <property type="match status" value="1"/>
</dbReference>